<keyword evidence="3" id="KW-1015">Disulfide bond</keyword>
<keyword evidence="2 5" id="KW-0732">Signal</keyword>
<keyword evidence="7" id="KW-0675">Receptor</keyword>
<gene>
    <name evidence="7" type="primary">FOLR1</name>
    <name evidence="7" type="ORF">TNCT_224311</name>
</gene>
<dbReference type="EMBL" id="BMAO01002032">
    <property type="protein sequence ID" value="GFQ77701.1"/>
    <property type="molecule type" value="Genomic_DNA"/>
</dbReference>
<evidence type="ECO:0000259" key="6">
    <source>
        <dbReference type="Pfam" id="PF03024"/>
    </source>
</evidence>
<evidence type="ECO:0000256" key="2">
    <source>
        <dbReference type="ARBA" id="ARBA00022729"/>
    </source>
</evidence>
<evidence type="ECO:0000256" key="5">
    <source>
        <dbReference type="SAM" id="SignalP"/>
    </source>
</evidence>
<evidence type="ECO:0000313" key="7">
    <source>
        <dbReference type="EMBL" id="GFQ77701.1"/>
    </source>
</evidence>
<accession>A0A8X6KMF8</accession>
<sequence length="265" mass="31318">MACLQHFFLITLFIFINASFAQLSTDKNTLLNWCLKSQSHKYKPGKENSLHEQCLPWKDHSCCTEEISIDVHESNMYNFTLDHCFTQTRRNMSNQCRKYFNQNDCFYECEPHIGLWVVETKRKIASERFYKVPLCASDCNAWFSACKEDFTCAYNWPRDFKFSKGHNSCKEKSKCMPFKSLYSSAKEFCENVWDNSWLYTPDSEPCMHINFDGSQGNPNRKIAEYYIEKRFQSGQASSSFMSLWLCLLGFISLFCWSRNSLIKWF</sequence>
<proteinExistence type="inferred from homology"/>
<protein>
    <submittedName>
        <fullName evidence="7">Folate receptor alpha</fullName>
    </submittedName>
</protein>
<organism evidence="7 8">
    <name type="scientific">Trichonephila clavata</name>
    <name type="common">Joro spider</name>
    <name type="synonym">Nephila clavata</name>
    <dbReference type="NCBI Taxonomy" id="2740835"/>
    <lineage>
        <taxon>Eukaryota</taxon>
        <taxon>Metazoa</taxon>
        <taxon>Ecdysozoa</taxon>
        <taxon>Arthropoda</taxon>
        <taxon>Chelicerata</taxon>
        <taxon>Arachnida</taxon>
        <taxon>Araneae</taxon>
        <taxon>Araneomorphae</taxon>
        <taxon>Entelegynae</taxon>
        <taxon>Araneoidea</taxon>
        <taxon>Nephilidae</taxon>
        <taxon>Trichonephila</taxon>
    </lineage>
</organism>
<dbReference type="GO" id="GO:0009897">
    <property type="term" value="C:external side of plasma membrane"/>
    <property type="evidence" value="ECO:0007669"/>
    <property type="project" value="TreeGrafter"/>
</dbReference>
<dbReference type="InterPro" id="IPR018143">
    <property type="entry name" value="Folate_rcpt-like"/>
</dbReference>
<dbReference type="Proteomes" id="UP000887116">
    <property type="component" value="Unassembled WGS sequence"/>
</dbReference>
<keyword evidence="4" id="KW-0812">Transmembrane</keyword>
<keyword evidence="4" id="KW-0472">Membrane</keyword>
<dbReference type="AlphaFoldDB" id="A0A8X6KMF8"/>
<keyword evidence="8" id="KW-1185">Reference proteome</keyword>
<feature type="signal peptide" evidence="5">
    <location>
        <begin position="1"/>
        <end position="21"/>
    </location>
</feature>
<dbReference type="GO" id="GO:0038023">
    <property type="term" value="F:signaling receptor activity"/>
    <property type="evidence" value="ECO:0007669"/>
    <property type="project" value="TreeGrafter"/>
</dbReference>
<comment type="similarity">
    <text evidence="1">Belongs to the folate receptor family.</text>
</comment>
<feature type="transmembrane region" description="Helical" evidence="4">
    <location>
        <begin position="239"/>
        <end position="256"/>
    </location>
</feature>
<evidence type="ECO:0000256" key="1">
    <source>
        <dbReference type="ARBA" id="ARBA00007932"/>
    </source>
</evidence>
<name>A0A8X6KMF8_TRICU</name>
<comment type="caution">
    <text evidence="7">The sequence shown here is derived from an EMBL/GenBank/DDBJ whole genome shotgun (WGS) entry which is preliminary data.</text>
</comment>
<dbReference type="PANTHER" id="PTHR10517:SF14">
    <property type="entry name" value="FOLATE RECEPTOR 1-RELATED"/>
    <property type="match status" value="1"/>
</dbReference>
<feature type="chain" id="PRO_5036497730" evidence="5">
    <location>
        <begin position="22"/>
        <end position="265"/>
    </location>
</feature>
<keyword evidence="4" id="KW-1133">Transmembrane helix</keyword>
<dbReference type="Pfam" id="PF03024">
    <property type="entry name" value="Folate_rec"/>
    <property type="match status" value="1"/>
</dbReference>
<evidence type="ECO:0000313" key="8">
    <source>
        <dbReference type="Proteomes" id="UP000887116"/>
    </source>
</evidence>
<reference evidence="7" key="1">
    <citation type="submission" date="2020-07" db="EMBL/GenBank/DDBJ databases">
        <title>Multicomponent nature underlies the extraordinary mechanical properties of spider dragline silk.</title>
        <authorList>
            <person name="Kono N."/>
            <person name="Nakamura H."/>
            <person name="Mori M."/>
            <person name="Yoshida Y."/>
            <person name="Ohtoshi R."/>
            <person name="Malay A.D."/>
            <person name="Moran D.A.P."/>
            <person name="Tomita M."/>
            <person name="Numata K."/>
            <person name="Arakawa K."/>
        </authorList>
    </citation>
    <scope>NUCLEOTIDE SEQUENCE</scope>
</reference>
<evidence type="ECO:0000256" key="4">
    <source>
        <dbReference type="SAM" id="Phobius"/>
    </source>
</evidence>
<feature type="domain" description="Folate receptor-like" evidence="6">
    <location>
        <begin position="34"/>
        <end position="207"/>
    </location>
</feature>
<dbReference type="InterPro" id="IPR004269">
    <property type="entry name" value="Folate_rcpt"/>
</dbReference>
<dbReference type="PANTHER" id="PTHR10517">
    <property type="entry name" value="FOLATE RECEPTOR"/>
    <property type="match status" value="1"/>
</dbReference>
<dbReference type="OrthoDB" id="567542at2759"/>
<evidence type="ECO:0000256" key="3">
    <source>
        <dbReference type="ARBA" id="ARBA00023157"/>
    </source>
</evidence>